<protein>
    <submittedName>
        <fullName evidence="1">Uncharacterized protein</fullName>
    </submittedName>
</protein>
<proteinExistence type="predicted"/>
<accession>A0A498JSH5</accession>
<sequence length="319" mass="35087">MLPHCSAIFNGFIGRCRASAWVFTPPPSTCVSVSALLTIDSLWSLIEYGGFSFCWGLPPLSPDPAQKPFSLHLLLHYTSSDDRTTAIPHMLLNARSDGRLIRTSSVTDLLVACIHRRILSLSDGLHTSNICLPKFVTVSISACLLVADLALFACSESCLHTYLSACNIACLSVCRNLSVCPHYGACLYVCLHCEACLFVCPHCGAYLSVCPSYGSCLSICSCCRACLSVRLTKPASTSTFWQTHVVYHYEFDGGSCLFCTLIFNWFHLRCWLGSWLVVTMAYFGRDGGTRRLGLDPRVGLFGCYHGGPSFAFVYVCKNW</sequence>
<evidence type="ECO:0000313" key="1">
    <source>
        <dbReference type="EMBL" id="RXH96853.1"/>
    </source>
</evidence>
<dbReference type="EMBL" id="RDQH01000332">
    <property type="protein sequence ID" value="RXH96853.1"/>
    <property type="molecule type" value="Genomic_DNA"/>
</dbReference>
<evidence type="ECO:0000313" key="2">
    <source>
        <dbReference type="Proteomes" id="UP000290289"/>
    </source>
</evidence>
<reference evidence="1 2" key="1">
    <citation type="submission" date="2018-10" db="EMBL/GenBank/DDBJ databases">
        <title>A high-quality apple genome assembly.</title>
        <authorList>
            <person name="Hu J."/>
        </authorList>
    </citation>
    <scope>NUCLEOTIDE SEQUENCE [LARGE SCALE GENOMIC DNA]</scope>
    <source>
        <strain evidence="2">cv. HFTH1</strain>
        <tissue evidence="1">Young leaf</tissue>
    </source>
</reference>
<organism evidence="1 2">
    <name type="scientific">Malus domestica</name>
    <name type="common">Apple</name>
    <name type="synonym">Pyrus malus</name>
    <dbReference type="NCBI Taxonomy" id="3750"/>
    <lineage>
        <taxon>Eukaryota</taxon>
        <taxon>Viridiplantae</taxon>
        <taxon>Streptophyta</taxon>
        <taxon>Embryophyta</taxon>
        <taxon>Tracheophyta</taxon>
        <taxon>Spermatophyta</taxon>
        <taxon>Magnoliopsida</taxon>
        <taxon>eudicotyledons</taxon>
        <taxon>Gunneridae</taxon>
        <taxon>Pentapetalae</taxon>
        <taxon>rosids</taxon>
        <taxon>fabids</taxon>
        <taxon>Rosales</taxon>
        <taxon>Rosaceae</taxon>
        <taxon>Amygdaloideae</taxon>
        <taxon>Maleae</taxon>
        <taxon>Malus</taxon>
    </lineage>
</organism>
<dbReference type="InterPro" id="IPR017900">
    <property type="entry name" value="4Fe4S_Fe_S_CS"/>
</dbReference>
<dbReference type="Proteomes" id="UP000290289">
    <property type="component" value="Chromosome 6"/>
</dbReference>
<gene>
    <name evidence="1" type="ORF">DVH24_009695</name>
</gene>
<dbReference type="AlphaFoldDB" id="A0A498JSH5"/>
<name>A0A498JSH5_MALDO</name>
<dbReference type="PROSITE" id="PS00198">
    <property type="entry name" value="4FE4S_FER_1"/>
    <property type="match status" value="1"/>
</dbReference>
<keyword evidence="2" id="KW-1185">Reference proteome</keyword>
<comment type="caution">
    <text evidence="1">The sequence shown here is derived from an EMBL/GenBank/DDBJ whole genome shotgun (WGS) entry which is preliminary data.</text>
</comment>